<evidence type="ECO:0000256" key="2">
    <source>
        <dbReference type="HAMAP-Rule" id="MF_00518"/>
    </source>
</evidence>
<dbReference type="InterPro" id="IPR003732">
    <property type="entry name" value="Daa-tRNA_deacyls_DTD"/>
</dbReference>
<dbReference type="GO" id="GO:0000049">
    <property type="term" value="F:tRNA binding"/>
    <property type="evidence" value="ECO:0007669"/>
    <property type="project" value="UniProtKB-UniRule"/>
</dbReference>
<dbReference type="NCBIfam" id="TIGR00256">
    <property type="entry name" value="D-aminoacyl-tRNA deacylase"/>
    <property type="match status" value="1"/>
</dbReference>
<comment type="function">
    <text evidence="2">An aminoacyl-tRNA editing enzyme that deacylates mischarged D-aminoacyl-tRNAs. Also deacylates mischarged glycyl-tRNA(Ala), protecting cells against glycine mischarging by AlaRS. Acts via tRNA-based rather than protein-based catalysis; rejects L-amino acids rather than detecting D-amino acids in the active site. By recycling D-aminoacyl-tRNA to D-amino acids and free tRNA molecules, this enzyme counteracts the toxicity associated with the formation of D-aminoacyl-tRNA entities in vivo and helps enforce protein L-homochirality.</text>
</comment>
<comment type="domain">
    <text evidence="2">A Gly-cisPro motif from one monomer fits into the active site of the other monomer to allow specific chiral rejection of L-amino acids.</text>
</comment>
<keyword evidence="2" id="KW-0820">tRNA-binding</keyword>
<evidence type="ECO:0000313" key="4">
    <source>
        <dbReference type="Proteomes" id="UP000295310"/>
    </source>
</evidence>
<evidence type="ECO:0000256" key="1">
    <source>
        <dbReference type="ARBA" id="ARBA00009673"/>
    </source>
</evidence>
<dbReference type="HAMAP" id="MF_00518">
    <property type="entry name" value="Deacylase_Dtd"/>
    <property type="match status" value="1"/>
</dbReference>
<dbReference type="EC" id="3.1.1.96" evidence="2"/>
<comment type="caution">
    <text evidence="3">The sequence shown here is derived from an EMBL/GenBank/DDBJ whole genome shotgun (WGS) entry which is preliminary data.</text>
</comment>
<comment type="similarity">
    <text evidence="1 2">Belongs to the DTD family.</text>
</comment>
<keyword evidence="2" id="KW-0963">Cytoplasm</keyword>
<proteinExistence type="inferred from homology"/>
<dbReference type="EMBL" id="SCWA01000006">
    <property type="protein sequence ID" value="TDL98199.1"/>
    <property type="molecule type" value="Genomic_DNA"/>
</dbReference>
<comment type="subcellular location">
    <subcellularLocation>
        <location evidence="2">Cytoplasm</location>
    </subcellularLocation>
</comment>
<dbReference type="Proteomes" id="UP000295310">
    <property type="component" value="Unassembled WGS sequence"/>
</dbReference>
<name>A0A4R6BEK4_9STAP</name>
<dbReference type="AlphaFoldDB" id="A0A4R6BEK4"/>
<dbReference type="GO" id="GO:0019478">
    <property type="term" value="P:D-amino acid catabolic process"/>
    <property type="evidence" value="ECO:0007669"/>
    <property type="project" value="UniProtKB-UniRule"/>
</dbReference>
<accession>A0A4R6BEK4</accession>
<comment type="catalytic activity">
    <reaction evidence="2">
        <text>a D-aminoacyl-tRNA + H2O = a tRNA + a D-alpha-amino acid + H(+)</text>
        <dbReference type="Rhea" id="RHEA:13953"/>
        <dbReference type="Rhea" id="RHEA-COMP:10123"/>
        <dbReference type="Rhea" id="RHEA-COMP:10124"/>
        <dbReference type="ChEBI" id="CHEBI:15377"/>
        <dbReference type="ChEBI" id="CHEBI:15378"/>
        <dbReference type="ChEBI" id="CHEBI:59871"/>
        <dbReference type="ChEBI" id="CHEBI:78442"/>
        <dbReference type="ChEBI" id="CHEBI:79333"/>
        <dbReference type="EC" id="3.1.1.96"/>
    </reaction>
</comment>
<sequence>MKVVLQRVSRASVKTDEHFEAIEQGFLLLIGIGEETVEADLTAMAKKISSARLFEDEDGKMNRSIQDVEGSILSISQFTLYADVRKGNRPSFTKARKPAEASKMYDRFNELLRHENLTVKTGMFGADMAIELINDGPVTIIYESQDGKIQ</sequence>
<dbReference type="Pfam" id="PF02580">
    <property type="entry name" value="Tyr_Deacylase"/>
    <property type="match status" value="1"/>
</dbReference>
<dbReference type="EC" id="3.1.1.-" evidence="2"/>
<evidence type="ECO:0000313" key="3">
    <source>
        <dbReference type="EMBL" id="TDL98199.1"/>
    </source>
</evidence>
<dbReference type="PANTHER" id="PTHR10472:SF5">
    <property type="entry name" value="D-AMINOACYL-TRNA DEACYLASE 1"/>
    <property type="match status" value="1"/>
</dbReference>
<dbReference type="InterPro" id="IPR023509">
    <property type="entry name" value="DTD-like_sf"/>
</dbReference>
<dbReference type="Gene3D" id="3.50.80.10">
    <property type="entry name" value="D-tyrosyl-tRNA(Tyr) deacylase"/>
    <property type="match status" value="1"/>
</dbReference>
<dbReference type="SUPFAM" id="SSF69500">
    <property type="entry name" value="DTD-like"/>
    <property type="match status" value="1"/>
</dbReference>
<dbReference type="GO" id="GO:0106026">
    <property type="term" value="F:Gly-tRNA(Ala) deacylase activity"/>
    <property type="evidence" value="ECO:0007669"/>
    <property type="project" value="UniProtKB-UniRule"/>
</dbReference>
<gene>
    <name evidence="2" type="primary">dtd</name>
    <name evidence="3" type="ORF">ERX27_04700</name>
</gene>
<dbReference type="GO" id="GO:0051500">
    <property type="term" value="F:D-tyrosyl-tRNA(Tyr) deacylase activity"/>
    <property type="evidence" value="ECO:0007669"/>
    <property type="project" value="TreeGrafter"/>
</dbReference>
<comment type="subunit">
    <text evidence="2">Homodimer.</text>
</comment>
<keyword evidence="4" id="KW-1185">Reference proteome</keyword>
<protein>
    <recommendedName>
        <fullName evidence="2">D-aminoacyl-tRNA deacylase</fullName>
        <shortName evidence="2">DTD</shortName>
        <ecNumber evidence="2">3.1.1.96</ecNumber>
    </recommendedName>
    <alternativeName>
        <fullName evidence="2">Gly-tRNA(Ala) deacylase</fullName>
        <ecNumber evidence="2">3.1.1.-</ecNumber>
    </alternativeName>
</protein>
<dbReference type="GO" id="GO:0005737">
    <property type="term" value="C:cytoplasm"/>
    <property type="evidence" value="ECO:0007669"/>
    <property type="project" value="UniProtKB-SubCell"/>
</dbReference>
<feature type="short sequence motif" description="Gly-cisPro motif, important for rejection of L-amino acids" evidence="2">
    <location>
        <begin position="136"/>
        <end position="137"/>
    </location>
</feature>
<dbReference type="RefSeq" id="WP_133431677.1">
    <property type="nucleotide sequence ID" value="NZ_SCWA01000006.1"/>
</dbReference>
<comment type="catalytic activity">
    <reaction evidence="2">
        <text>glycyl-tRNA(Ala) + H2O = tRNA(Ala) + glycine + H(+)</text>
        <dbReference type="Rhea" id="RHEA:53744"/>
        <dbReference type="Rhea" id="RHEA-COMP:9657"/>
        <dbReference type="Rhea" id="RHEA-COMP:13640"/>
        <dbReference type="ChEBI" id="CHEBI:15377"/>
        <dbReference type="ChEBI" id="CHEBI:15378"/>
        <dbReference type="ChEBI" id="CHEBI:57305"/>
        <dbReference type="ChEBI" id="CHEBI:78442"/>
        <dbReference type="ChEBI" id="CHEBI:78522"/>
    </reaction>
</comment>
<reference evidence="3 4" key="1">
    <citation type="submission" date="2019-01" db="EMBL/GenBank/DDBJ databases">
        <title>Draft genome sequences of the type strains of six Macrococcus species.</title>
        <authorList>
            <person name="Mazhar S."/>
            <person name="Altermann E."/>
            <person name="Hill C."/>
            <person name="Mcauliffe O."/>
        </authorList>
    </citation>
    <scope>NUCLEOTIDE SEQUENCE [LARGE SCALE GENOMIC DNA]</scope>
    <source>
        <strain evidence="3 4">CCM4811</strain>
    </source>
</reference>
<keyword evidence="2" id="KW-0694">RNA-binding</keyword>
<dbReference type="GO" id="GO:0043908">
    <property type="term" value="F:Ser(Gly)-tRNA(Ala) hydrolase activity"/>
    <property type="evidence" value="ECO:0007669"/>
    <property type="project" value="UniProtKB-UniRule"/>
</dbReference>
<dbReference type="OrthoDB" id="9801395at2"/>
<dbReference type="PANTHER" id="PTHR10472">
    <property type="entry name" value="D-TYROSYL-TRNA TYR DEACYLASE"/>
    <property type="match status" value="1"/>
</dbReference>
<dbReference type="FunFam" id="3.50.80.10:FF:000001">
    <property type="entry name" value="D-aminoacyl-tRNA deacylase"/>
    <property type="match status" value="1"/>
</dbReference>
<keyword evidence="2 3" id="KW-0378">Hydrolase</keyword>
<organism evidence="3 4">
    <name type="scientific">Macrococcus brunensis</name>
    <dbReference type="NCBI Taxonomy" id="198483"/>
    <lineage>
        <taxon>Bacteria</taxon>
        <taxon>Bacillati</taxon>
        <taxon>Bacillota</taxon>
        <taxon>Bacilli</taxon>
        <taxon>Bacillales</taxon>
        <taxon>Staphylococcaceae</taxon>
        <taxon>Macrococcus</taxon>
    </lineage>
</organism>